<evidence type="ECO:0000256" key="1">
    <source>
        <dbReference type="SAM" id="MobiDB-lite"/>
    </source>
</evidence>
<evidence type="ECO:0008006" key="5">
    <source>
        <dbReference type="Google" id="ProtNLM"/>
    </source>
</evidence>
<proteinExistence type="predicted"/>
<dbReference type="Proteomes" id="UP001240236">
    <property type="component" value="Unassembled WGS sequence"/>
</dbReference>
<evidence type="ECO:0000313" key="4">
    <source>
        <dbReference type="Proteomes" id="UP001240236"/>
    </source>
</evidence>
<dbReference type="RefSeq" id="WP_307244942.1">
    <property type="nucleotide sequence ID" value="NZ_JAUSUZ010000001.1"/>
</dbReference>
<protein>
    <recommendedName>
        <fullName evidence="5">MmpS family membrane protein</fullName>
    </recommendedName>
</protein>
<organism evidence="3 4">
    <name type="scientific">Catenuloplanes indicus</name>
    <dbReference type="NCBI Taxonomy" id="137267"/>
    <lineage>
        <taxon>Bacteria</taxon>
        <taxon>Bacillati</taxon>
        <taxon>Actinomycetota</taxon>
        <taxon>Actinomycetes</taxon>
        <taxon>Micromonosporales</taxon>
        <taxon>Micromonosporaceae</taxon>
        <taxon>Catenuloplanes</taxon>
    </lineage>
</organism>
<feature type="compositionally biased region" description="Low complexity" evidence="1">
    <location>
        <begin position="26"/>
        <end position="53"/>
    </location>
</feature>
<dbReference type="InterPro" id="IPR038468">
    <property type="entry name" value="MmpS_C"/>
</dbReference>
<accession>A0AAE4B0H0</accession>
<comment type="caution">
    <text evidence="3">The sequence shown here is derived from an EMBL/GenBank/DDBJ whole genome shotgun (WGS) entry which is preliminary data.</text>
</comment>
<feature type="chain" id="PRO_5041914354" description="MmpS family membrane protein" evidence="2">
    <location>
        <begin position="25"/>
        <end position="159"/>
    </location>
</feature>
<dbReference type="EMBL" id="JAUSUZ010000001">
    <property type="protein sequence ID" value="MDQ0369604.1"/>
    <property type="molecule type" value="Genomic_DNA"/>
</dbReference>
<evidence type="ECO:0000256" key="2">
    <source>
        <dbReference type="SAM" id="SignalP"/>
    </source>
</evidence>
<dbReference type="AlphaFoldDB" id="A0AAE4B0H0"/>
<evidence type="ECO:0000313" key="3">
    <source>
        <dbReference type="EMBL" id="MDQ0369604.1"/>
    </source>
</evidence>
<feature type="region of interest" description="Disordered" evidence="1">
    <location>
        <begin position="26"/>
        <end position="57"/>
    </location>
</feature>
<dbReference type="Gene3D" id="2.60.40.2880">
    <property type="entry name" value="MmpS1-5, C-terminal soluble domain"/>
    <property type="match status" value="1"/>
</dbReference>
<reference evidence="3 4" key="1">
    <citation type="submission" date="2023-07" db="EMBL/GenBank/DDBJ databases">
        <title>Sequencing the genomes of 1000 actinobacteria strains.</title>
        <authorList>
            <person name="Klenk H.-P."/>
        </authorList>
    </citation>
    <scope>NUCLEOTIDE SEQUENCE [LARGE SCALE GENOMIC DNA]</scope>
    <source>
        <strain evidence="3 4">DSM 44709</strain>
    </source>
</reference>
<feature type="signal peptide" evidence="2">
    <location>
        <begin position="1"/>
        <end position="24"/>
    </location>
</feature>
<dbReference type="PROSITE" id="PS51257">
    <property type="entry name" value="PROKAR_LIPOPROTEIN"/>
    <property type="match status" value="1"/>
</dbReference>
<keyword evidence="2" id="KW-0732">Signal</keyword>
<gene>
    <name evidence="3" type="ORF">J2S42_006273</name>
</gene>
<sequence>MNRNRRLPLVAAAALLALATAACGSSGTGTTTAAPETSATPRTSTAPVATATAGGAGGSATGVPANKGITLRVTGAESIADVSYVIGETNTEEKTATLPWQKVVVPDDEVFHVTLIAMSSDETADLSCEIFIDGTSVDTAKAGAESGGVAGCEWTGKEN</sequence>
<name>A0AAE4B0H0_9ACTN</name>
<keyword evidence="4" id="KW-1185">Reference proteome</keyword>